<dbReference type="EMBL" id="CM000784">
    <property type="protein sequence ID" value="AQK91057.1"/>
    <property type="molecule type" value="Genomic_DNA"/>
</dbReference>
<dbReference type="InParanoid" id="A0A1D6FGT7"/>
<dbReference type="PaxDb" id="4577-GRMZM2G161988_P01"/>
<organism evidence="1">
    <name type="scientific">Zea mays</name>
    <name type="common">Maize</name>
    <dbReference type="NCBI Taxonomy" id="4577"/>
    <lineage>
        <taxon>Eukaryota</taxon>
        <taxon>Viridiplantae</taxon>
        <taxon>Streptophyta</taxon>
        <taxon>Embryophyta</taxon>
        <taxon>Tracheophyta</taxon>
        <taxon>Spermatophyta</taxon>
        <taxon>Magnoliopsida</taxon>
        <taxon>Liliopsida</taxon>
        <taxon>Poales</taxon>
        <taxon>Poaceae</taxon>
        <taxon>PACMAD clade</taxon>
        <taxon>Panicoideae</taxon>
        <taxon>Andropogonodae</taxon>
        <taxon>Andropogoneae</taxon>
        <taxon>Tripsacinae</taxon>
        <taxon>Zea</taxon>
    </lineage>
</organism>
<gene>
    <name evidence="1" type="ORF">ZEAMMB73_Zm00001d008944</name>
</gene>
<sequence>MDALTRLHRSLVGGDDEDQPEDSILADTEDLCSLSPLQVKQYPPSETSECSKDFMALVCIDLILYWPFACSEDLRLRGMFGGRTHPHDLVFYCLRKTYQIRSNVYIWKHIGSWEHSLCYGPSKTAKDDV</sequence>
<evidence type="ECO:0000313" key="1">
    <source>
        <dbReference type="EMBL" id="AQK91056.1"/>
    </source>
</evidence>
<dbReference type="IntAct" id="A0A1D6FGT7">
    <property type="interactions" value="1"/>
</dbReference>
<dbReference type="EMBL" id="CM000784">
    <property type="protein sequence ID" value="AQK91058.1"/>
    <property type="molecule type" value="Genomic_DNA"/>
</dbReference>
<accession>A0A1D6FGT7</accession>
<dbReference type="eggNOG" id="KOG2887">
    <property type="taxonomic scope" value="Eukaryota"/>
</dbReference>
<name>A0A1D6FGT7_MAIZE</name>
<reference evidence="1" key="1">
    <citation type="submission" date="2015-12" db="EMBL/GenBank/DDBJ databases">
        <title>Update maize B73 reference genome by single molecule sequencing technologies.</title>
        <authorList>
            <consortium name="Maize Genome Sequencing Project"/>
            <person name="Ware D."/>
        </authorList>
    </citation>
    <scope>NUCLEOTIDE SEQUENCE</scope>
    <source>
        <tissue evidence="1">Seedling</tissue>
    </source>
</reference>
<proteinExistence type="predicted"/>
<dbReference type="STRING" id="4577.A0A1D6FGT7"/>
<dbReference type="EMBL" id="CM000784">
    <property type="protein sequence ID" value="AQK91056.1"/>
    <property type="molecule type" value="Genomic_DNA"/>
</dbReference>
<protein>
    <submittedName>
        <fullName evidence="1">Uncharacterized protein</fullName>
    </submittedName>
</protein>
<dbReference type="AlphaFoldDB" id="A0A1D6FGT7"/>